<dbReference type="RefSeq" id="WP_021711524.1">
    <property type="nucleotide sequence ID" value="NZ_BAOB01000457.1"/>
</dbReference>
<dbReference type="Proteomes" id="UP000016567">
    <property type="component" value="Unassembled WGS sequence"/>
</dbReference>
<dbReference type="EMBL" id="BATL01000091">
    <property type="protein sequence ID" value="GAD77788.1"/>
    <property type="molecule type" value="Genomic_DNA"/>
</dbReference>
<keyword evidence="2" id="KW-1185">Reference proteome</keyword>
<organism evidence="1 2">
    <name type="scientific">Vibrio azureus NBRC 104587</name>
    <dbReference type="NCBI Taxonomy" id="1219077"/>
    <lineage>
        <taxon>Bacteria</taxon>
        <taxon>Pseudomonadati</taxon>
        <taxon>Pseudomonadota</taxon>
        <taxon>Gammaproteobacteria</taxon>
        <taxon>Vibrionales</taxon>
        <taxon>Vibrionaceae</taxon>
        <taxon>Vibrio</taxon>
    </lineage>
</organism>
<dbReference type="InterPro" id="IPR010602">
    <property type="entry name" value="DUF1186"/>
</dbReference>
<reference evidence="1 2" key="1">
    <citation type="submission" date="2013-09" db="EMBL/GenBank/DDBJ databases">
        <title>Whole genome shotgun sequence of Vibrio azureus NBRC 104587.</title>
        <authorList>
            <person name="Isaki S."/>
            <person name="Hosoyama A."/>
            <person name="Numata M."/>
            <person name="Hashimoto M."/>
            <person name="Hosoyama Y."/>
            <person name="Tsuchikane K."/>
            <person name="Noguchi M."/>
            <person name="Hirakata S."/>
            <person name="Ichikawa N."/>
            <person name="Ohji S."/>
            <person name="Yamazoe A."/>
            <person name="Fujita N."/>
        </authorList>
    </citation>
    <scope>NUCLEOTIDE SEQUENCE [LARGE SCALE GENOMIC DNA]</scope>
    <source>
        <strain evidence="1 2">NBRC 104587</strain>
    </source>
</reference>
<dbReference type="InterPro" id="IPR004027">
    <property type="entry name" value="SEC_C_motif"/>
</dbReference>
<accession>U3CHS2</accession>
<evidence type="ECO:0008006" key="3">
    <source>
        <dbReference type="Google" id="ProtNLM"/>
    </source>
</evidence>
<comment type="caution">
    <text evidence="1">The sequence shown here is derived from an EMBL/GenBank/DDBJ whole genome shotgun (WGS) entry which is preliminary data.</text>
</comment>
<dbReference type="eggNOG" id="COG3012">
    <property type="taxonomic scope" value="Bacteria"/>
</dbReference>
<sequence>MTETVTKIVQELSRWSSTFPEETLNSARKNWPELLPEITSLFDHIIQRNPITEKQESFLFWSILLVGDQGEKACFEQLMALLEHDKENGLILDRVLGDATTETMPAILYLLGEHHPNRMSRVVSASGTDEYIKSVIMRVLFSMVQDGKLSSDLFATHAPIWLASMTSCDDTFSAACLGSYLIHFEIVSFQKELLALEKEGKIDSSMLTLEEIQNWQLSYPLDRNECVAPTFDIISIKDWACFRKNEWSIEKPFVKSLAPKRNDPCFCGSGKKYKKCCLN</sequence>
<dbReference type="Pfam" id="PF02810">
    <property type="entry name" value="SEC-C"/>
    <property type="match status" value="1"/>
</dbReference>
<dbReference type="AlphaFoldDB" id="U3CHS2"/>
<dbReference type="STRING" id="1219077.VAZ01S_091_00020"/>
<protein>
    <recommendedName>
        <fullName evidence="3">SEC-C domain-containing protein</fullName>
    </recommendedName>
</protein>
<proteinExistence type="predicted"/>
<gene>
    <name evidence="1" type="ORF">VAZ01S_091_00020</name>
</gene>
<dbReference type="OrthoDB" id="570299at2"/>
<dbReference type="Gene3D" id="3.10.450.50">
    <property type="match status" value="1"/>
</dbReference>
<evidence type="ECO:0000313" key="2">
    <source>
        <dbReference type="Proteomes" id="UP000016567"/>
    </source>
</evidence>
<dbReference type="Pfam" id="PF06685">
    <property type="entry name" value="DUF1186"/>
    <property type="match status" value="1"/>
</dbReference>
<dbReference type="SUPFAM" id="SSF103642">
    <property type="entry name" value="Sec-C motif"/>
    <property type="match status" value="1"/>
</dbReference>
<name>U3CHS2_9VIBR</name>
<evidence type="ECO:0000313" key="1">
    <source>
        <dbReference type="EMBL" id="GAD77788.1"/>
    </source>
</evidence>